<proteinExistence type="predicted"/>
<gene>
    <name evidence="2" type="ORF">MtrunA17_Chr1g0211731</name>
</gene>
<dbReference type="InterPro" id="IPR057984">
    <property type="entry name" value="PATROL1_C"/>
</dbReference>
<reference evidence="2" key="1">
    <citation type="journal article" date="2018" name="Nat. Plants">
        <title>Whole-genome landscape of Medicago truncatula symbiotic genes.</title>
        <authorList>
            <person name="Pecrix Y."/>
            <person name="Gamas P."/>
            <person name="Carrere S."/>
        </authorList>
    </citation>
    <scope>NUCLEOTIDE SEQUENCE</scope>
    <source>
        <tissue evidence="2">Leaves</tissue>
    </source>
</reference>
<dbReference type="AlphaFoldDB" id="A0A396JWQ4"/>
<organism evidence="2">
    <name type="scientific">Medicago truncatula</name>
    <name type="common">Barrel medic</name>
    <name type="synonym">Medicago tribuloides</name>
    <dbReference type="NCBI Taxonomy" id="3880"/>
    <lineage>
        <taxon>Eukaryota</taxon>
        <taxon>Viridiplantae</taxon>
        <taxon>Streptophyta</taxon>
        <taxon>Embryophyta</taxon>
        <taxon>Tracheophyta</taxon>
        <taxon>Spermatophyta</taxon>
        <taxon>Magnoliopsida</taxon>
        <taxon>eudicotyledons</taxon>
        <taxon>Gunneridae</taxon>
        <taxon>Pentapetalae</taxon>
        <taxon>rosids</taxon>
        <taxon>fabids</taxon>
        <taxon>Fabales</taxon>
        <taxon>Fabaceae</taxon>
        <taxon>Papilionoideae</taxon>
        <taxon>50 kb inversion clade</taxon>
        <taxon>NPAAA clade</taxon>
        <taxon>Hologalegina</taxon>
        <taxon>IRL clade</taxon>
        <taxon>Trifolieae</taxon>
        <taxon>Medicago</taxon>
    </lineage>
</organism>
<dbReference type="PANTHER" id="PTHR31280">
    <property type="entry name" value="PROTEIN UNC-13 HOMOLOG"/>
    <property type="match status" value="1"/>
</dbReference>
<dbReference type="Gramene" id="rna6791">
    <property type="protein sequence ID" value="RHN82616.1"/>
    <property type="gene ID" value="gene6791"/>
</dbReference>
<dbReference type="EMBL" id="PSQE01000001">
    <property type="protein sequence ID" value="RHN82616.1"/>
    <property type="molecule type" value="Genomic_DNA"/>
</dbReference>
<accession>A0A396JWQ4</accession>
<name>A0A396JWQ4_MEDTR</name>
<evidence type="ECO:0000313" key="2">
    <source>
        <dbReference type="EMBL" id="RHN82616.1"/>
    </source>
</evidence>
<evidence type="ECO:0000259" key="1">
    <source>
        <dbReference type="Pfam" id="PF25761"/>
    </source>
</evidence>
<protein>
    <recommendedName>
        <fullName evidence="1">PATROL1-like C-terminal domain-containing protein</fullName>
    </recommendedName>
</protein>
<dbReference type="Pfam" id="PF25761">
    <property type="entry name" value="TPR_PATROL1"/>
    <property type="match status" value="1"/>
</dbReference>
<dbReference type="InterPro" id="IPR008528">
    <property type="entry name" value="unc-13_homologue"/>
</dbReference>
<sequence length="105" mass="11698">MLFARIHACSFTSLISGLDKSIQQYILKAKSGCGNHNTFIPTMPPLTRHSTKGKFCGVFQKTEKPEMTRGGKPLLEPHTEIAHSMHPICVLSSIPCRVLAWTSRF</sequence>
<comment type="caution">
    <text evidence="2">The sequence shown here is derived from an EMBL/GenBank/DDBJ whole genome shotgun (WGS) entry which is preliminary data.</text>
</comment>
<feature type="domain" description="PATROL1-like C-terminal" evidence="1">
    <location>
        <begin position="6"/>
        <end position="69"/>
    </location>
</feature>
<dbReference type="PANTHER" id="PTHR31280:SF16">
    <property type="entry name" value="GLS PROTEIN (DUF810)"/>
    <property type="match status" value="1"/>
</dbReference>
<dbReference type="Proteomes" id="UP000265566">
    <property type="component" value="Chromosome 1"/>
</dbReference>